<comment type="caution">
    <text evidence="1">The sequence shown here is derived from an EMBL/GenBank/DDBJ whole genome shotgun (WGS) entry which is preliminary data.</text>
</comment>
<gene>
    <name evidence="1" type="ORF">CYCCA115_LOCUS21610</name>
</gene>
<evidence type="ECO:0000313" key="2">
    <source>
        <dbReference type="Proteomes" id="UP001295423"/>
    </source>
</evidence>
<reference evidence="1" key="1">
    <citation type="submission" date="2023-08" db="EMBL/GenBank/DDBJ databases">
        <authorList>
            <person name="Audoor S."/>
            <person name="Bilcke G."/>
        </authorList>
    </citation>
    <scope>NUCLEOTIDE SEQUENCE</scope>
</reference>
<keyword evidence="2" id="KW-1185">Reference proteome</keyword>
<proteinExistence type="predicted"/>
<name>A0AAD2PXD3_9STRA</name>
<dbReference type="EMBL" id="CAKOGP040002247">
    <property type="protein sequence ID" value="CAJ1966026.1"/>
    <property type="molecule type" value="Genomic_DNA"/>
</dbReference>
<organism evidence="1 2">
    <name type="scientific">Cylindrotheca closterium</name>
    <dbReference type="NCBI Taxonomy" id="2856"/>
    <lineage>
        <taxon>Eukaryota</taxon>
        <taxon>Sar</taxon>
        <taxon>Stramenopiles</taxon>
        <taxon>Ochrophyta</taxon>
        <taxon>Bacillariophyta</taxon>
        <taxon>Bacillariophyceae</taxon>
        <taxon>Bacillariophycidae</taxon>
        <taxon>Bacillariales</taxon>
        <taxon>Bacillariaceae</taxon>
        <taxon>Cylindrotheca</taxon>
    </lineage>
</organism>
<dbReference type="Proteomes" id="UP001295423">
    <property type="component" value="Unassembled WGS sequence"/>
</dbReference>
<evidence type="ECO:0000313" key="1">
    <source>
        <dbReference type="EMBL" id="CAJ1966026.1"/>
    </source>
</evidence>
<protein>
    <submittedName>
        <fullName evidence="1">Uncharacterized protein</fullName>
    </submittedName>
</protein>
<accession>A0AAD2PXD3</accession>
<sequence>MLLKAKRLYELAYSVHDMDHDPLFQFAVINNIAMIEQMLGNTAVSDDCMDYLVSLFMLLLDQGFHTHFHHVRGFVANLPSNSNFAVAA</sequence>
<dbReference type="AlphaFoldDB" id="A0AAD2PXD3"/>